<evidence type="ECO:0000313" key="2">
    <source>
        <dbReference type="Proteomes" id="UP000541535"/>
    </source>
</evidence>
<dbReference type="InterPro" id="IPR057062">
    <property type="entry name" value="TriTu"/>
</dbReference>
<sequence length="103" mass="11165">MLSRFHAWATALLATLPQDVEAGLNVCPPSANPALRLELDTPAALASLVCWESGNYAAEVLDVRTEQYRCQRLGEFSPDFPLSEQLSDFLAALQLDLAPPPAP</sequence>
<organism evidence="1 2">
    <name type="scientific">Pseudoduganella violacea</name>
    <dbReference type="NCBI Taxonomy" id="1715466"/>
    <lineage>
        <taxon>Bacteria</taxon>
        <taxon>Pseudomonadati</taxon>
        <taxon>Pseudomonadota</taxon>
        <taxon>Betaproteobacteria</taxon>
        <taxon>Burkholderiales</taxon>
        <taxon>Oxalobacteraceae</taxon>
        <taxon>Telluria group</taxon>
        <taxon>Pseudoduganella</taxon>
    </lineage>
</organism>
<dbReference type="RefSeq" id="WP_183439408.1">
    <property type="nucleotide sequence ID" value="NZ_JACHXD010000001.1"/>
</dbReference>
<accession>A0A7W5FS68</accession>
<keyword evidence="2" id="KW-1185">Reference proteome</keyword>
<dbReference type="Proteomes" id="UP000541535">
    <property type="component" value="Unassembled WGS sequence"/>
</dbReference>
<dbReference type="EMBL" id="JACHXD010000001">
    <property type="protein sequence ID" value="MBB3117469.1"/>
    <property type="molecule type" value="Genomic_DNA"/>
</dbReference>
<evidence type="ECO:0000313" key="1">
    <source>
        <dbReference type="EMBL" id="MBB3117469.1"/>
    </source>
</evidence>
<dbReference type="AlphaFoldDB" id="A0A7W5FS68"/>
<protein>
    <submittedName>
        <fullName evidence="1">Uncharacterized protein</fullName>
    </submittedName>
</protein>
<proteinExistence type="predicted"/>
<reference evidence="1 2" key="1">
    <citation type="submission" date="2020-08" db="EMBL/GenBank/DDBJ databases">
        <title>Genomic Encyclopedia of Type Strains, Phase III (KMG-III): the genomes of soil and plant-associated and newly described type strains.</title>
        <authorList>
            <person name="Whitman W."/>
        </authorList>
    </citation>
    <scope>NUCLEOTIDE SEQUENCE [LARGE SCALE GENOMIC DNA]</scope>
    <source>
        <strain evidence="1 2">CECT 8897</strain>
    </source>
</reference>
<dbReference type="Pfam" id="PF24689">
    <property type="entry name" value="TriTu"/>
    <property type="match status" value="1"/>
</dbReference>
<name>A0A7W5FS68_9BURK</name>
<gene>
    <name evidence="1" type="ORF">FHS03_000488</name>
</gene>
<comment type="caution">
    <text evidence="1">The sequence shown here is derived from an EMBL/GenBank/DDBJ whole genome shotgun (WGS) entry which is preliminary data.</text>
</comment>